<sequence>MKMIRMLKYLIDNIYINIAGISAMLLSPFADAIGSPAYWWLFGGLVLLFIFGIFDEILKNQKLSAETIHIPIVIKINDGPESKYVMQNLIERIEQKNALNGYETLLQKYFSLNLEDFIFEYNGSIYEFDRLMSFARIIKYNVGKIEKQFKGRVKFHVAYYRRPSIGFLIGTVFRTEGVVIYQNSDFDNKFYNIAEIKNRDYKTPVKEFVKYNIENIKSDNFKDRILITIESSSHLIAIDSSSLKNFSNIIKIKLIEGSTIPYDSDWTIYAQEIYTILNEIQTIYKKIVIAHAMPEGLAVILGMALENYWNIDITQFEQNDYKYVYTMNQIKYFH</sequence>
<evidence type="ECO:0000259" key="2">
    <source>
        <dbReference type="Pfam" id="PF18145"/>
    </source>
</evidence>
<feature type="transmembrane region" description="Helical" evidence="1">
    <location>
        <begin position="36"/>
        <end position="54"/>
    </location>
</feature>
<accession>A0AA96DLZ3</accession>
<feature type="transmembrane region" description="Helical" evidence="1">
    <location>
        <begin position="12"/>
        <end position="30"/>
    </location>
</feature>
<gene>
    <name evidence="3" type="ORF">RMQ68_03635</name>
</gene>
<keyword evidence="1" id="KW-0472">Membrane</keyword>
<protein>
    <recommendedName>
        <fullName evidence="2">SMODS-associated and fused to various effectors domain-containing protein</fullName>
    </recommendedName>
</protein>
<organism evidence="3">
    <name type="scientific">Arcobacter sp. AZ-2023</name>
    <dbReference type="NCBI Taxonomy" id="3074453"/>
    <lineage>
        <taxon>Bacteria</taxon>
        <taxon>Pseudomonadati</taxon>
        <taxon>Campylobacterota</taxon>
        <taxon>Epsilonproteobacteria</taxon>
        <taxon>Campylobacterales</taxon>
        <taxon>Arcobacteraceae</taxon>
        <taxon>Arcobacter</taxon>
    </lineage>
</organism>
<dbReference type="Pfam" id="PF18145">
    <property type="entry name" value="SAVED"/>
    <property type="match status" value="1"/>
</dbReference>
<keyword evidence="1" id="KW-0812">Transmembrane</keyword>
<keyword evidence="1" id="KW-1133">Transmembrane helix</keyword>
<dbReference type="EMBL" id="CP134854">
    <property type="protein sequence ID" value="WNL30489.1"/>
    <property type="molecule type" value="Genomic_DNA"/>
</dbReference>
<evidence type="ECO:0000313" key="3">
    <source>
        <dbReference type="EMBL" id="WNL30489.1"/>
    </source>
</evidence>
<dbReference type="InterPro" id="IPR040836">
    <property type="entry name" value="SAVED"/>
</dbReference>
<proteinExistence type="predicted"/>
<feature type="domain" description="SMODS-associated and fused to various effectors" evidence="2">
    <location>
        <begin position="162"/>
        <end position="326"/>
    </location>
</feature>
<evidence type="ECO:0000256" key="1">
    <source>
        <dbReference type="SAM" id="Phobius"/>
    </source>
</evidence>
<dbReference type="AlphaFoldDB" id="A0AA96DLZ3"/>
<name>A0AA96DLZ3_9BACT</name>
<reference evidence="3" key="1">
    <citation type="submission" date="2023-09" db="EMBL/GenBank/DDBJ databases">
        <title>Arcobacter tbilisiensis sp. nov. isolated from chicken meat in Tbilisi, Georgia.</title>
        <authorList>
            <person name="Matthias R."/>
            <person name="Zautner A.E."/>
        </authorList>
    </citation>
    <scope>NUCLEOTIDE SEQUENCE</scope>
    <source>
        <strain evidence="3">LEO 52</strain>
    </source>
</reference>